<dbReference type="EMBL" id="CAEKDK010000008">
    <property type="protein sequence ID" value="CAB4289361.1"/>
    <property type="molecule type" value="Genomic_DNA"/>
</dbReference>
<proteinExistence type="predicted"/>
<feature type="transmembrane region" description="Helical" evidence="2">
    <location>
        <begin position="47"/>
        <end position="65"/>
    </location>
</feature>
<evidence type="ECO:0000256" key="2">
    <source>
        <dbReference type="SAM" id="Phobius"/>
    </source>
</evidence>
<evidence type="ECO:0000313" key="5">
    <source>
        <dbReference type="Proteomes" id="UP000507222"/>
    </source>
</evidence>
<name>A0A6J5VMK4_PRUAR</name>
<dbReference type="EMBL" id="CAEKKB010000008">
    <property type="protein sequence ID" value="CAB4319756.1"/>
    <property type="molecule type" value="Genomic_DNA"/>
</dbReference>
<evidence type="ECO:0000313" key="3">
    <source>
        <dbReference type="EMBL" id="CAB4289361.1"/>
    </source>
</evidence>
<feature type="region of interest" description="Disordered" evidence="1">
    <location>
        <begin position="1"/>
        <end position="23"/>
    </location>
</feature>
<gene>
    <name evidence="3" type="ORF">CURHAP_LOCUS47961</name>
    <name evidence="4" type="ORF">ORAREDHAP_LOCUS47355</name>
</gene>
<reference evidence="6" key="1">
    <citation type="journal article" date="2020" name="Genome Biol.">
        <title>Gamete binning: chromosome-level and haplotype-resolved genome assembly enabled by high-throughput single-cell sequencing of gamete genomes.</title>
        <authorList>
            <person name="Campoy J.A."/>
            <person name="Sun H."/>
            <person name="Goel M."/>
            <person name="Jiao W.-B."/>
            <person name="Folz-Donahue K."/>
            <person name="Wang N."/>
            <person name="Rubio M."/>
            <person name="Liu C."/>
            <person name="Kukat C."/>
            <person name="Ruiz D."/>
            <person name="Huettel B."/>
            <person name="Schneeberger K."/>
        </authorList>
    </citation>
    <scope>NUCLEOTIDE SEQUENCE [LARGE SCALE GENOMIC DNA]</scope>
    <source>
        <strain evidence="6">cv. Rojo Pasion</strain>
    </source>
</reference>
<reference evidence="3 5" key="2">
    <citation type="submission" date="2020-05" db="EMBL/GenBank/DDBJ databases">
        <authorList>
            <person name="Campoy J."/>
            <person name="Schneeberger K."/>
            <person name="Spophaly S."/>
        </authorList>
    </citation>
    <scope>NUCLEOTIDE SEQUENCE [LARGE SCALE GENOMIC DNA]</scope>
    <source>
        <strain evidence="3">PruArmRojPasFocal</strain>
    </source>
</reference>
<keyword evidence="6" id="KW-1185">Reference proteome</keyword>
<dbReference type="Proteomes" id="UP000507222">
    <property type="component" value="Unassembled WGS sequence"/>
</dbReference>
<dbReference type="AlphaFoldDB" id="A0A6J5VMK4"/>
<evidence type="ECO:0000313" key="6">
    <source>
        <dbReference type="Proteomes" id="UP000507245"/>
    </source>
</evidence>
<keyword evidence="2" id="KW-1133">Transmembrane helix</keyword>
<accession>A0A6J5VMK4</accession>
<sequence>MNFKEGGSTKGGMGKPRASKWSDEMPITKTYPSIMALYTDPPIMQCSLRFMVASIIVLISCMIGFPRLNKVEEVAGIAKGGG</sequence>
<keyword evidence="2" id="KW-0812">Transmembrane</keyword>
<protein>
    <submittedName>
        <fullName evidence="3">Uncharacterized protein</fullName>
    </submittedName>
</protein>
<evidence type="ECO:0000313" key="4">
    <source>
        <dbReference type="EMBL" id="CAB4319756.1"/>
    </source>
</evidence>
<evidence type="ECO:0000256" key="1">
    <source>
        <dbReference type="SAM" id="MobiDB-lite"/>
    </source>
</evidence>
<dbReference type="Proteomes" id="UP000507245">
    <property type="component" value="Unassembled WGS sequence"/>
</dbReference>
<keyword evidence="2" id="KW-0472">Membrane</keyword>
<organism evidence="3 5">
    <name type="scientific">Prunus armeniaca</name>
    <name type="common">Apricot</name>
    <name type="synonym">Armeniaca vulgaris</name>
    <dbReference type="NCBI Taxonomy" id="36596"/>
    <lineage>
        <taxon>Eukaryota</taxon>
        <taxon>Viridiplantae</taxon>
        <taxon>Streptophyta</taxon>
        <taxon>Embryophyta</taxon>
        <taxon>Tracheophyta</taxon>
        <taxon>Spermatophyta</taxon>
        <taxon>Magnoliopsida</taxon>
        <taxon>eudicotyledons</taxon>
        <taxon>Gunneridae</taxon>
        <taxon>Pentapetalae</taxon>
        <taxon>rosids</taxon>
        <taxon>fabids</taxon>
        <taxon>Rosales</taxon>
        <taxon>Rosaceae</taxon>
        <taxon>Amygdaloideae</taxon>
        <taxon>Amygdaleae</taxon>
        <taxon>Prunus</taxon>
    </lineage>
</organism>